<feature type="region of interest" description="Disordered" evidence="2">
    <location>
        <begin position="814"/>
        <end position="899"/>
    </location>
</feature>
<evidence type="ECO:0000313" key="4">
    <source>
        <dbReference type="EMBL" id="OTG33036.1"/>
    </source>
</evidence>
<dbReference type="Pfam" id="PF22936">
    <property type="entry name" value="Pol_BBD"/>
    <property type="match status" value="1"/>
</dbReference>
<keyword evidence="1" id="KW-0645">Protease</keyword>
<evidence type="ECO:0000313" key="5">
    <source>
        <dbReference type="Proteomes" id="UP000215914"/>
    </source>
</evidence>
<feature type="compositionally biased region" description="Polar residues" evidence="2">
    <location>
        <begin position="322"/>
        <end position="339"/>
    </location>
</feature>
<dbReference type="Proteomes" id="UP000215914">
    <property type="component" value="Chromosome 3"/>
</dbReference>
<evidence type="ECO:0000256" key="1">
    <source>
        <dbReference type="ARBA" id="ARBA00022750"/>
    </source>
</evidence>
<dbReference type="InterPro" id="IPR012337">
    <property type="entry name" value="RNaseH-like_sf"/>
</dbReference>
<dbReference type="InterPro" id="IPR043502">
    <property type="entry name" value="DNA/RNA_pol_sf"/>
</dbReference>
<dbReference type="STRING" id="4232.A0A251VD12"/>
<keyword evidence="1" id="KW-0378">Hydrolase</keyword>
<dbReference type="InterPro" id="IPR054722">
    <property type="entry name" value="PolX-like_BBD"/>
</dbReference>
<dbReference type="SUPFAM" id="SSF53098">
    <property type="entry name" value="Ribonuclease H-like"/>
    <property type="match status" value="1"/>
</dbReference>
<keyword evidence="1" id="KW-0064">Aspartyl protease</keyword>
<evidence type="ECO:0000256" key="2">
    <source>
        <dbReference type="SAM" id="MobiDB-lite"/>
    </source>
</evidence>
<dbReference type="Pfam" id="PF13976">
    <property type="entry name" value="gag_pre-integrs"/>
    <property type="match status" value="1"/>
</dbReference>
<reference evidence="5" key="1">
    <citation type="journal article" date="2017" name="Nature">
        <title>The sunflower genome provides insights into oil metabolism, flowering and Asterid evolution.</title>
        <authorList>
            <person name="Badouin H."/>
            <person name="Gouzy J."/>
            <person name="Grassa C.J."/>
            <person name="Murat F."/>
            <person name="Staton S.E."/>
            <person name="Cottret L."/>
            <person name="Lelandais-Briere C."/>
            <person name="Owens G.L."/>
            <person name="Carrere S."/>
            <person name="Mayjonade B."/>
            <person name="Legrand L."/>
            <person name="Gill N."/>
            <person name="Kane N.C."/>
            <person name="Bowers J.E."/>
            <person name="Hubner S."/>
            <person name="Bellec A."/>
            <person name="Berard A."/>
            <person name="Berges H."/>
            <person name="Blanchet N."/>
            <person name="Boniface M.C."/>
            <person name="Brunel D."/>
            <person name="Catrice O."/>
            <person name="Chaidir N."/>
            <person name="Claudel C."/>
            <person name="Donnadieu C."/>
            <person name="Faraut T."/>
            <person name="Fievet G."/>
            <person name="Helmstetter N."/>
            <person name="King M."/>
            <person name="Knapp S.J."/>
            <person name="Lai Z."/>
            <person name="Le Paslier M.C."/>
            <person name="Lippi Y."/>
            <person name="Lorenzon L."/>
            <person name="Mandel J.R."/>
            <person name="Marage G."/>
            <person name="Marchand G."/>
            <person name="Marquand E."/>
            <person name="Bret-Mestries E."/>
            <person name="Morien E."/>
            <person name="Nambeesan S."/>
            <person name="Nguyen T."/>
            <person name="Pegot-Espagnet P."/>
            <person name="Pouilly N."/>
            <person name="Raftis F."/>
            <person name="Sallet E."/>
            <person name="Schiex T."/>
            <person name="Thomas J."/>
            <person name="Vandecasteele C."/>
            <person name="Vares D."/>
            <person name="Vear F."/>
            <person name="Vautrin S."/>
            <person name="Crespi M."/>
            <person name="Mangin B."/>
            <person name="Burke J.M."/>
            <person name="Salse J."/>
            <person name="Munos S."/>
            <person name="Vincourt P."/>
            <person name="Rieseberg L.H."/>
            <person name="Langlade N.B."/>
        </authorList>
    </citation>
    <scope>NUCLEOTIDE SEQUENCE [LARGE SCALE GENOMIC DNA]</scope>
    <source>
        <strain evidence="5">cv. SF193</strain>
    </source>
</reference>
<dbReference type="EMBL" id="CM007892">
    <property type="protein sequence ID" value="OTG33036.1"/>
    <property type="molecule type" value="Genomic_DNA"/>
</dbReference>
<dbReference type="PANTHER" id="PTHR11439">
    <property type="entry name" value="GAG-POL-RELATED RETROTRANSPOSON"/>
    <property type="match status" value="1"/>
</dbReference>
<gene>
    <name evidence="4" type="ORF">HannXRQ_Chr03g0093111</name>
</gene>
<dbReference type="GO" id="GO:0004190">
    <property type="term" value="F:aspartic-type endopeptidase activity"/>
    <property type="evidence" value="ECO:0007669"/>
    <property type="project" value="UniProtKB-KW"/>
</dbReference>
<proteinExistence type="predicted"/>
<dbReference type="CDD" id="cd09272">
    <property type="entry name" value="RNase_HI_RT_Ty1"/>
    <property type="match status" value="1"/>
</dbReference>
<dbReference type="InterPro" id="IPR001584">
    <property type="entry name" value="Integrase_cat-core"/>
</dbReference>
<dbReference type="SUPFAM" id="SSF56672">
    <property type="entry name" value="DNA/RNA polymerases"/>
    <property type="match status" value="1"/>
</dbReference>
<dbReference type="Pfam" id="PF25597">
    <property type="entry name" value="SH3_retrovirus"/>
    <property type="match status" value="1"/>
</dbReference>
<dbReference type="PROSITE" id="PS50994">
    <property type="entry name" value="INTEGRASE"/>
    <property type="match status" value="1"/>
</dbReference>
<dbReference type="Pfam" id="PF07727">
    <property type="entry name" value="RVT_2"/>
    <property type="match status" value="1"/>
</dbReference>
<dbReference type="Pfam" id="PF14223">
    <property type="entry name" value="Retrotran_gag_2"/>
    <property type="match status" value="1"/>
</dbReference>
<feature type="region of interest" description="Disordered" evidence="2">
    <location>
        <begin position="219"/>
        <end position="287"/>
    </location>
</feature>
<evidence type="ECO:0000259" key="3">
    <source>
        <dbReference type="PROSITE" id="PS50994"/>
    </source>
</evidence>
<organism evidence="4 5">
    <name type="scientific">Helianthus annuus</name>
    <name type="common">Common sunflower</name>
    <dbReference type="NCBI Taxonomy" id="4232"/>
    <lineage>
        <taxon>Eukaryota</taxon>
        <taxon>Viridiplantae</taxon>
        <taxon>Streptophyta</taxon>
        <taxon>Embryophyta</taxon>
        <taxon>Tracheophyta</taxon>
        <taxon>Spermatophyta</taxon>
        <taxon>Magnoliopsida</taxon>
        <taxon>eudicotyledons</taxon>
        <taxon>Gunneridae</taxon>
        <taxon>Pentapetalae</taxon>
        <taxon>asterids</taxon>
        <taxon>campanulids</taxon>
        <taxon>Asterales</taxon>
        <taxon>Asteraceae</taxon>
        <taxon>Asteroideae</taxon>
        <taxon>Heliantheae alliance</taxon>
        <taxon>Heliantheae</taxon>
        <taxon>Helianthus</taxon>
    </lineage>
</organism>
<dbReference type="InterPro" id="IPR057670">
    <property type="entry name" value="SH3_retrovirus"/>
</dbReference>
<accession>A0A251VD12</accession>
<dbReference type="InterPro" id="IPR036397">
    <property type="entry name" value="RNaseH_sf"/>
</dbReference>
<feature type="compositionally biased region" description="Pro residues" evidence="2">
    <location>
        <begin position="225"/>
        <end position="235"/>
    </location>
</feature>
<dbReference type="GO" id="GO:0015074">
    <property type="term" value="P:DNA integration"/>
    <property type="evidence" value="ECO:0007669"/>
    <property type="project" value="InterPro"/>
</dbReference>
<dbReference type="GO" id="GO:0003676">
    <property type="term" value="F:nucleic acid binding"/>
    <property type="evidence" value="ECO:0007669"/>
    <property type="project" value="InterPro"/>
</dbReference>
<name>A0A251VD12_HELAN</name>
<protein>
    <submittedName>
        <fullName evidence="4">Putative ribonuclease H-like domain-containing protein</fullName>
    </submittedName>
</protein>
<dbReference type="OMA" id="NSCHIAK"/>
<keyword evidence="5" id="KW-1185">Reference proteome</keyword>
<feature type="region of interest" description="Disordered" evidence="2">
    <location>
        <begin position="318"/>
        <end position="357"/>
    </location>
</feature>
<dbReference type="InterPro" id="IPR013103">
    <property type="entry name" value="RVT_2"/>
</dbReference>
<dbReference type="InParanoid" id="A0A251VD12"/>
<feature type="compositionally biased region" description="Polar residues" evidence="2">
    <location>
        <begin position="262"/>
        <end position="287"/>
    </location>
</feature>
<feature type="compositionally biased region" description="Low complexity" evidence="2">
    <location>
        <begin position="831"/>
        <end position="853"/>
    </location>
</feature>
<feature type="domain" description="Integrase catalytic" evidence="3">
    <location>
        <begin position="560"/>
        <end position="725"/>
    </location>
</feature>
<feature type="compositionally biased region" description="Low complexity" evidence="2">
    <location>
        <begin position="866"/>
        <end position="883"/>
    </location>
</feature>
<dbReference type="Pfam" id="PF00665">
    <property type="entry name" value="rve"/>
    <property type="match status" value="1"/>
</dbReference>
<dbReference type="InterPro" id="IPR025724">
    <property type="entry name" value="GAG-pre-integrase_dom"/>
</dbReference>
<feature type="compositionally biased region" description="Polar residues" evidence="2">
    <location>
        <begin position="884"/>
        <end position="898"/>
    </location>
</feature>
<dbReference type="PANTHER" id="PTHR11439:SF524">
    <property type="entry name" value="RNA-DIRECTED DNA POLYMERASE, PROTEIN KINASE RLK-PELLE-DLSV FAMILY"/>
    <property type="match status" value="1"/>
</dbReference>
<sequence length="1430" mass="161168">MDDSTNAQPKPAAPSLHPVYTVTNIQNKVRVLDGTKVTYSSWVKLFQLHARGYKVLNHIDGTLPPATTDPSYEQWAEVDAIVLQWIYGSLSDELLVRVLEPESTALQAWVRIRNLFLNNKGSRAAALEHAFTNLTLKSMPSLQAYCQRLKELADQLSDVDSPVSASRLVIQLVRGLPSEYDTVAAQLNQSIPSWEEAVNMLELEEQRQANREKENPIAAAVTPDANPPLAAPEPQPQRRTQNPRGQPRYPNQRRQNAPPRYQNRNQYPNQFPQQKSSGQMRSGHNSNQPWTPYPWWVTPYGPQPAWNPPPCPYPTQPGWTVPWQQQSGGQQGTKNSTEGTHNRPAPQANITDFDPLEPTDIGEAFQVLAMEADEINWHMDTGASNHLSDHEGICSNSPNVTSIKSILVGNGHKMPIIGSGNTTFPYSQNTLHLNNVLYAPNVIKNLISVRQFTRDNFVSVEFDPFGFSVKDYKTGRMLSRHDSDSHLYPVTAPVQVSKPSVFTVSTPESWHDRLGHPGASVVDFLSSNKFIDCNKTSRMFCNSCHIAKHKRLPFALSNSTTILPFDIVHCDLWTSPIVSNTGYKYYMILIDDYTNFAWLFPLRFKSETVTKFLKFHTYIKTQFNLSIKSFQCDNGGEFDNTTFKNLAATHGIHFRFSCPHTSQQNGKAERMIRRINEIMLSLLTHASVPPTYWVEAAHTAVYLHNILPTKLLNNHTPTSALYLRHPAYDHLKVFGCLCYPNQTATRPHKLSHRSTPCVFLGYPPDHRGYRCLNLQTGQTIISRHVTFNESSFPFSTSQPTSDYSLLESDLSTIFTHPHNFPTSDPHPPTSPQHTSAHSPTPTSPTPTTGPSSSNHYTGPSLPPSPSQHSNHNSHPSSSDQNHPLNQTVQPQPTSSHPMTTRLKAGITKPKIHLNLHATTSPTVSPLPKSHIDAQSDPNWHMAMNDEYSALIENNTWELVPRPDGAHIIRCMWLFRHKFHANGTLQRYKARLVVNGKSQQVGVDCFDTFSPVVKPTTIRTVLSIAVSRTWPIHQLDVKNAFLHGDLNETVYMFQPPGYVDQTNPSYVCRLRKSLYGLKQAPRAWYHRFATFITKCGFHSTSCDTSLFVYRKDSRVAYLLLYVDDIITASDDSFLHEIIASLSKEFAMTDLGNLHHFLGIQVTRSQDGLRLSQEAYINDILARANMSSCKPCHTPCDTDSKLSANSGTPMSDPTLYRSLAGALQYLTFTRPDIAYAVQQVCLFMHDPREPHFNYLKRILRFLKGTSTHALHIKPSKSLKLTAYSDADWGGCPDSRRSTSGYCVFLGDNLVSWSSKRQQTVSRSSAEAEYRGVANATAETSWLRNLLLELHIPTREASIIFCDNVSAVYLSDNPVQHQRTKHVEIDIHFVRDKVRIGDIRVLHIPADYQYADIFTKGLSRQLFNRFKSSLCVR</sequence>
<dbReference type="Gene3D" id="3.30.420.10">
    <property type="entry name" value="Ribonuclease H-like superfamily/Ribonuclease H"/>
    <property type="match status" value="1"/>
</dbReference>